<evidence type="ECO:0000256" key="8">
    <source>
        <dbReference type="ARBA" id="ARBA00023136"/>
    </source>
</evidence>
<comment type="similarity">
    <text evidence="2">Belongs to the galactose-3-O-sulfotransferase family.</text>
</comment>
<dbReference type="Proteomes" id="UP001158576">
    <property type="component" value="Chromosome 2"/>
</dbReference>
<evidence type="ECO:0000256" key="6">
    <source>
        <dbReference type="ARBA" id="ARBA00022989"/>
    </source>
</evidence>
<accession>A0ABN7TAM4</accession>
<reference evidence="11 12" key="1">
    <citation type="submission" date="2021-04" db="EMBL/GenBank/DDBJ databases">
        <authorList>
            <person name="Bliznina A."/>
        </authorList>
    </citation>
    <scope>NUCLEOTIDE SEQUENCE [LARGE SCALE GENOMIC DNA]</scope>
</reference>
<dbReference type="EMBL" id="OU015567">
    <property type="protein sequence ID" value="CAG5112458.1"/>
    <property type="molecule type" value="Genomic_DNA"/>
</dbReference>
<dbReference type="PANTHER" id="PTHR14647:SF87">
    <property type="entry name" value="PUTATIVE-RELATED"/>
    <property type="match status" value="1"/>
</dbReference>
<comment type="subcellular location">
    <subcellularLocation>
        <location evidence="1">Golgi apparatus membrane</location>
        <topology evidence="1">Single-pass type II membrane protein</topology>
    </subcellularLocation>
</comment>
<dbReference type="InterPro" id="IPR009729">
    <property type="entry name" value="Gal-3-0_sulfotransfrase"/>
</dbReference>
<evidence type="ECO:0000313" key="12">
    <source>
        <dbReference type="Proteomes" id="UP001158576"/>
    </source>
</evidence>
<evidence type="ECO:0000256" key="7">
    <source>
        <dbReference type="ARBA" id="ARBA00023034"/>
    </source>
</evidence>
<organism evidence="11 12">
    <name type="scientific">Oikopleura dioica</name>
    <name type="common">Tunicate</name>
    <dbReference type="NCBI Taxonomy" id="34765"/>
    <lineage>
        <taxon>Eukaryota</taxon>
        <taxon>Metazoa</taxon>
        <taxon>Chordata</taxon>
        <taxon>Tunicata</taxon>
        <taxon>Appendicularia</taxon>
        <taxon>Copelata</taxon>
        <taxon>Oikopleuridae</taxon>
        <taxon>Oikopleura</taxon>
    </lineage>
</organism>
<evidence type="ECO:0000313" key="11">
    <source>
        <dbReference type="EMBL" id="CAG5112458.1"/>
    </source>
</evidence>
<gene>
    <name evidence="11" type="ORF">OKIOD_LOCUS15439</name>
</gene>
<keyword evidence="6 10" id="KW-1133">Transmembrane helix</keyword>
<dbReference type="Gene3D" id="3.40.50.300">
    <property type="entry name" value="P-loop containing nucleotide triphosphate hydrolases"/>
    <property type="match status" value="1"/>
</dbReference>
<keyword evidence="5" id="KW-0735">Signal-anchor</keyword>
<keyword evidence="9" id="KW-0325">Glycoprotein</keyword>
<evidence type="ECO:0000256" key="10">
    <source>
        <dbReference type="SAM" id="Phobius"/>
    </source>
</evidence>
<keyword evidence="12" id="KW-1185">Reference proteome</keyword>
<protein>
    <submittedName>
        <fullName evidence="11">Oidioi.mRNA.OKI2018_I69.chr2.g6674.t1.cds</fullName>
    </submittedName>
</protein>
<keyword evidence="3" id="KW-0808">Transferase</keyword>
<keyword evidence="8 10" id="KW-0472">Membrane</keyword>
<evidence type="ECO:0000256" key="1">
    <source>
        <dbReference type="ARBA" id="ARBA00004323"/>
    </source>
</evidence>
<evidence type="ECO:0000256" key="3">
    <source>
        <dbReference type="ARBA" id="ARBA00022679"/>
    </source>
</evidence>
<dbReference type="InterPro" id="IPR027417">
    <property type="entry name" value="P-loop_NTPase"/>
</dbReference>
<dbReference type="Pfam" id="PF06990">
    <property type="entry name" value="Gal-3-0_sulfotr"/>
    <property type="match status" value="1"/>
</dbReference>
<keyword evidence="4 10" id="KW-0812">Transmembrane</keyword>
<keyword evidence="7" id="KW-0333">Golgi apparatus</keyword>
<name>A0ABN7TAM4_OIKDI</name>
<evidence type="ECO:0000256" key="5">
    <source>
        <dbReference type="ARBA" id="ARBA00022968"/>
    </source>
</evidence>
<evidence type="ECO:0000256" key="4">
    <source>
        <dbReference type="ARBA" id="ARBA00022692"/>
    </source>
</evidence>
<feature type="transmembrane region" description="Helical" evidence="10">
    <location>
        <begin position="20"/>
        <end position="37"/>
    </location>
</feature>
<evidence type="ECO:0000256" key="2">
    <source>
        <dbReference type="ARBA" id="ARBA00008124"/>
    </source>
</evidence>
<dbReference type="SUPFAM" id="SSF52540">
    <property type="entry name" value="P-loop containing nucleoside triphosphate hydrolases"/>
    <property type="match status" value="1"/>
</dbReference>
<dbReference type="PANTHER" id="PTHR14647">
    <property type="entry name" value="GALACTOSE-3-O-SULFOTRANSFERASE"/>
    <property type="match status" value="1"/>
</dbReference>
<evidence type="ECO:0000256" key="9">
    <source>
        <dbReference type="ARBA" id="ARBA00023180"/>
    </source>
</evidence>
<proteinExistence type="inferred from homology"/>
<sequence>MKIVNKETIGSSRKVLQASYISFLLLVAGYCILSSALEKSESVQDYRVSRDLKLLDDLRSLKDEIHRSQNKRKSEAQAIIELQLLDDLKSQSKEEILPKSPPKTPIPNPCLPEKRSILPKEVPLLDRIGEYGIDSCKRRESIYFLKTSKTGSTTFANILQRFGFAREGTNFLFGEQTNGALFFINGYMPFNEDQCYLGRDLVERPKFDISYVHMRYNKTAVDHLMKKDVFKVSILRDPLTNFISGWKYYNGLIERMRKAIRKDFFPRDNGIDDPRADFIGEMNQFLKMPWEYLKNFPYAHSAYYFAVNPQFLFFGYPSYLLNMSYQKAADLVDQWLEEISEEFDHILILEDLDRSLAILMLKLCWSIEDVMHLKLNSMRQMKRTLSEASKRNLREFNWADQRLYDFFRRKHEREVQQIGKEKIDVIVEKIRAATKRITEECLDTDTNQHYAPDSIRDPVLKPEKQSNQTCYLMTVDASDYLIVDQIERWKEQYPDWRGDDGDFPSCKKKFNEEINSTKEWYQDFLTWETNEFDLRNSVPLYLQNLQAQNFTYAYEN</sequence>